<dbReference type="EMBL" id="QOCS01000020">
    <property type="protein sequence ID" value="RHW45424.1"/>
    <property type="molecule type" value="Genomic_DNA"/>
</dbReference>
<evidence type="ECO:0000256" key="4">
    <source>
        <dbReference type="ARBA" id="ARBA00022691"/>
    </source>
</evidence>
<dbReference type="Pfam" id="PF07669">
    <property type="entry name" value="Eco57I"/>
    <property type="match status" value="1"/>
</dbReference>
<evidence type="ECO:0000256" key="7">
    <source>
        <dbReference type="ARBA" id="ARBA00047942"/>
    </source>
</evidence>
<dbReference type="GO" id="GO:0009307">
    <property type="term" value="P:DNA restriction-modification system"/>
    <property type="evidence" value="ECO:0007669"/>
    <property type="project" value="UniProtKB-KW"/>
</dbReference>
<name>A0A3R6V5Y9_9LACO</name>
<dbReference type="PRINTS" id="PR00507">
    <property type="entry name" value="N12N6MTFRASE"/>
</dbReference>
<dbReference type="EC" id="2.1.1.72" evidence="1"/>
<dbReference type="GO" id="GO:0032259">
    <property type="term" value="P:methylation"/>
    <property type="evidence" value="ECO:0007669"/>
    <property type="project" value="UniProtKB-KW"/>
</dbReference>
<keyword evidence="6" id="KW-0238">DNA-binding</keyword>
<keyword evidence="3" id="KW-0808">Transferase</keyword>
<reference evidence="9 10" key="1">
    <citation type="submission" date="2018-07" db="EMBL/GenBank/DDBJ databases">
        <title>Genome sequences of six Lactobacillus spp. isolated from bumble bee guts.</title>
        <authorList>
            <person name="Motta E.V.S."/>
            <person name="Moran N.A."/>
        </authorList>
    </citation>
    <scope>NUCLEOTIDE SEQUENCE [LARGE SCALE GENOMIC DNA]</scope>
    <source>
        <strain evidence="9 10">LV-8.1</strain>
    </source>
</reference>
<dbReference type="Gene3D" id="3.40.50.150">
    <property type="entry name" value="Vaccinia Virus protein VP39"/>
    <property type="match status" value="1"/>
</dbReference>
<dbReference type="PANTHER" id="PTHR33841:SF6">
    <property type="entry name" value="TYPE II METHYLTRANSFERASE M.HINDII"/>
    <property type="match status" value="1"/>
</dbReference>
<evidence type="ECO:0000313" key="9">
    <source>
        <dbReference type="EMBL" id="RHW45424.1"/>
    </source>
</evidence>
<feature type="domain" description="Type II methyltransferase M.TaqI-like" evidence="8">
    <location>
        <begin position="85"/>
        <end position="229"/>
    </location>
</feature>
<dbReference type="AlphaFoldDB" id="A0A3R6V5Y9"/>
<evidence type="ECO:0000256" key="6">
    <source>
        <dbReference type="ARBA" id="ARBA00023125"/>
    </source>
</evidence>
<protein>
    <recommendedName>
        <fullName evidence="1">site-specific DNA-methyltransferase (adenine-specific)</fullName>
        <ecNumber evidence="1">2.1.1.72</ecNumber>
    </recommendedName>
</protein>
<proteinExistence type="predicted"/>
<evidence type="ECO:0000256" key="3">
    <source>
        <dbReference type="ARBA" id="ARBA00022679"/>
    </source>
</evidence>
<evidence type="ECO:0000256" key="2">
    <source>
        <dbReference type="ARBA" id="ARBA00022603"/>
    </source>
</evidence>
<dbReference type="Proteomes" id="UP000284822">
    <property type="component" value="Unassembled WGS sequence"/>
</dbReference>
<keyword evidence="4" id="KW-0949">S-adenosyl-L-methionine</keyword>
<organism evidence="9 10">
    <name type="scientific">Bombilactobacillus bombi</name>
    <dbReference type="NCBI Taxonomy" id="1303590"/>
    <lineage>
        <taxon>Bacteria</taxon>
        <taxon>Bacillati</taxon>
        <taxon>Bacillota</taxon>
        <taxon>Bacilli</taxon>
        <taxon>Lactobacillales</taxon>
        <taxon>Lactobacillaceae</taxon>
        <taxon>Bombilactobacillus</taxon>
    </lineage>
</organism>
<dbReference type="PROSITE" id="PS00092">
    <property type="entry name" value="N6_MTASE"/>
    <property type="match status" value="1"/>
</dbReference>
<dbReference type="SUPFAM" id="SSF53335">
    <property type="entry name" value="S-adenosyl-L-methionine-dependent methyltransferases"/>
    <property type="match status" value="1"/>
</dbReference>
<evidence type="ECO:0000259" key="8">
    <source>
        <dbReference type="Pfam" id="PF07669"/>
    </source>
</evidence>
<keyword evidence="9" id="KW-0255">Endonuclease</keyword>
<keyword evidence="9" id="KW-0540">Nuclease</keyword>
<evidence type="ECO:0000313" key="10">
    <source>
        <dbReference type="Proteomes" id="UP000284822"/>
    </source>
</evidence>
<evidence type="ECO:0000256" key="5">
    <source>
        <dbReference type="ARBA" id="ARBA00022747"/>
    </source>
</evidence>
<dbReference type="InterPro" id="IPR029063">
    <property type="entry name" value="SAM-dependent_MTases_sf"/>
</dbReference>
<keyword evidence="9" id="KW-0378">Hydrolase</keyword>
<dbReference type="InterPro" id="IPR002052">
    <property type="entry name" value="DNA_methylase_N6_adenine_CS"/>
</dbReference>
<dbReference type="InterPro" id="IPR011639">
    <property type="entry name" value="MethylTrfase_TaqI-like_dom"/>
</dbReference>
<accession>A0A3R6V5Y9</accession>
<dbReference type="GO" id="GO:0003677">
    <property type="term" value="F:DNA binding"/>
    <property type="evidence" value="ECO:0007669"/>
    <property type="project" value="UniProtKB-KW"/>
</dbReference>
<keyword evidence="2" id="KW-0489">Methyltransferase</keyword>
<dbReference type="GO" id="GO:0004519">
    <property type="term" value="F:endonuclease activity"/>
    <property type="evidence" value="ECO:0007669"/>
    <property type="project" value="UniProtKB-KW"/>
</dbReference>
<dbReference type="PANTHER" id="PTHR33841">
    <property type="entry name" value="DNA METHYLTRANSFERASE YEEA-RELATED"/>
    <property type="match status" value="1"/>
</dbReference>
<evidence type="ECO:0000256" key="1">
    <source>
        <dbReference type="ARBA" id="ARBA00011900"/>
    </source>
</evidence>
<dbReference type="InterPro" id="IPR050953">
    <property type="entry name" value="N4_N6_ade-DNA_methylase"/>
</dbReference>
<gene>
    <name evidence="9" type="ORF">DS832_07810</name>
</gene>
<sequence length="495" mass="57140">MSKTTEYFFKQLGRSEQKKIGQFTTPIQVAEYMAERLINNAVISSNHTIKILDPGSGTGILGLAVVEKLFTLFPQIHVELIAYENDPIALKVLKYNLRLVKDWSDKNKMSFSYDIRERNYILEDEELINDSAYLYRNSYDLIIANPPYKKLSKNSLEANAMNFIVHGAPNIYGLFWAKSIIELKPKATSAFIIPRSWMSGAYFERLRKFVFSMGSIIELHAFGDRNNIFGSTKVLQELVIVIFQKQKTEIINVWAHDDIKSLNESNPLIVPKHLAIVGSEQRVYLITNTKEIAIARWAESLPSTFIKSGLKMKTGLTVCFRNRELIEDKETDFNVPIFYSDNFENHRIKLKRKNGQYLSTKRPGLLQDNIDYIFIKRFSSKEEARRIQTAFYDSQQFSNKQKISTDNKLNFVIAESNYLLRGAFIVLSSTIFDDYYRLLSGNTQVNSTEINSMKFPSKNVLYEIGYKYSVSQLINMKQDKIDQIVFKMIGGRSDE</sequence>
<dbReference type="CDD" id="cd02440">
    <property type="entry name" value="AdoMet_MTases"/>
    <property type="match status" value="1"/>
</dbReference>
<comment type="caution">
    <text evidence="9">The sequence shown here is derived from an EMBL/GenBank/DDBJ whole genome shotgun (WGS) entry which is preliminary data.</text>
</comment>
<dbReference type="GO" id="GO:0009007">
    <property type="term" value="F:site-specific DNA-methyltransferase (adenine-specific) activity"/>
    <property type="evidence" value="ECO:0007669"/>
    <property type="project" value="UniProtKB-EC"/>
</dbReference>
<comment type="catalytic activity">
    <reaction evidence="7">
        <text>a 2'-deoxyadenosine in DNA + S-adenosyl-L-methionine = an N(6)-methyl-2'-deoxyadenosine in DNA + S-adenosyl-L-homocysteine + H(+)</text>
        <dbReference type="Rhea" id="RHEA:15197"/>
        <dbReference type="Rhea" id="RHEA-COMP:12418"/>
        <dbReference type="Rhea" id="RHEA-COMP:12419"/>
        <dbReference type="ChEBI" id="CHEBI:15378"/>
        <dbReference type="ChEBI" id="CHEBI:57856"/>
        <dbReference type="ChEBI" id="CHEBI:59789"/>
        <dbReference type="ChEBI" id="CHEBI:90615"/>
        <dbReference type="ChEBI" id="CHEBI:90616"/>
        <dbReference type="EC" id="2.1.1.72"/>
    </reaction>
</comment>
<keyword evidence="5" id="KW-0680">Restriction system</keyword>